<proteinExistence type="predicted"/>
<protein>
    <submittedName>
        <fullName evidence="1">Uncharacterized protein</fullName>
    </submittedName>
</protein>
<evidence type="ECO:0000313" key="2">
    <source>
        <dbReference type="Proteomes" id="UP000612893"/>
    </source>
</evidence>
<dbReference type="AlphaFoldDB" id="A0A934JXH9"/>
<reference evidence="1" key="1">
    <citation type="submission" date="2020-10" db="EMBL/GenBank/DDBJ databases">
        <title>Ca. Dormibacterota MAGs.</title>
        <authorList>
            <person name="Montgomery K."/>
        </authorList>
    </citation>
    <scope>NUCLEOTIDE SEQUENCE [LARGE SCALE GENOMIC DNA]</scope>
    <source>
        <strain evidence="1">SC8812_S17_10</strain>
    </source>
</reference>
<sequence>MADALNRLRPTDPMWEEGGFRVDGRWLEIDPEASDRLAAKLLHCPLPSARRRNLAEARWLVAGGVGVVFTDDAGWEPAPVSPHVPMTLGSASVS</sequence>
<comment type="caution">
    <text evidence="1">The sequence shown here is derived from an EMBL/GenBank/DDBJ whole genome shotgun (WGS) entry which is preliminary data.</text>
</comment>
<accession>A0A934JXH9</accession>
<dbReference type="Proteomes" id="UP000612893">
    <property type="component" value="Unassembled WGS sequence"/>
</dbReference>
<keyword evidence="2" id="KW-1185">Reference proteome</keyword>
<organism evidence="1 2">
    <name type="scientific">Candidatus Nephthysia bennettiae</name>
    <dbReference type="NCBI Taxonomy" id="3127016"/>
    <lineage>
        <taxon>Bacteria</taxon>
        <taxon>Bacillati</taxon>
        <taxon>Candidatus Dormiibacterota</taxon>
        <taxon>Candidatus Dormibacteria</taxon>
        <taxon>Candidatus Dormibacterales</taxon>
        <taxon>Candidatus Dormibacteraceae</taxon>
        <taxon>Candidatus Nephthysia</taxon>
    </lineage>
</organism>
<evidence type="ECO:0000313" key="1">
    <source>
        <dbReference type="EMBL" id="MBJ7596742.1"/>
    </source>
</evidence>
<dbReference type="RefSeq" id="WP_338198572.1">
    <property type="nucleotide sequence ID" value="NZ_JAEKNR010000021.1"/>
</dbReference>
<gene>
    <name evidence="1" type="ORF">JF922_01460</name>
</gene>
<dbReference type="EMBL" id="JAEKNR010000021">
    <property type="protein sequence ID" value="MBJ7596742.1"/>
    <property type="molecule type" value="Genomic_DNA"/>
</dbReference>
<name>A0A934JXH9_9BACT</name>